<feature type="compositionally biased region" description="Low complexity" evidence="1">
    <location>
        <begin position="195"/>
        <end position="215"/>
    </location>
</feature>
<gene>
    <name evidence="2" type="ORF">C482_07019</name>
</gene>
<dbReference type="Proteomes" id="UP000011693">
    <property type="component" value="Unassembled WGS sequence"/>
</dbReference>
<dbReference type="PATRIC" id="fig|1227492.4.peg.1363"/>
<sequence length="456" mass="47330">MSEYTSTDEPTTMAADSFAGRSPRIQTIVRDAVLPQPQSLPVSLCRAAGAIASAHRDPSAASHSQSDTSTQDTATPHSRPVESILTPIETAVSYFEAYVRLRLDLLVTDRYPNTNPRARDAAILASDFLHAGAYAAVADAPLPDRRALELYRILTSASTRLSHQLLAVSQSRARSRGRGHGRDRTEGKTGSESGSTRSPRSRAVAATVASVPSVDSDGDTSSQPTPLVTLSETAAELGAVAAGASDTTRAAMRAYSSSLTAGLEIAAVGVGVAGAETGTGVGTDANGGAGTGDTGNDADVGTESAGDATAANPSPVADAVAVLSSGLMASREQDQTLSPSGEGLTLSFTDHEAAVTADVYRHYRLPSLSVDHVEGERDQTHNREPNRTRSYEQRRDDALEAARAALSALDDDSRDGHSEQDSIRTALEQATRVPVPDEVSAPVPSGAAGTEPTDDD</sequence>
<evidence type="ECO:0000313" key="3">
    <source>
        <dbReference type="Proteomes" id="UP000011693"/>
    </source>
</evidence>
<feature type="region of interest" description="Disordered" evidence="1">
    <location>
        <begin position="371"/>
        <end position="456"/>
    </location>
</feature>
<dbReference type="AlphaFoldDB" id="M0AS43"/>
<dbReference type="RefSeq" id="WP_006166795.1">
    <property type="nucleotide sequence ID" value="NZ_AOIN01000044.1"/>
</dbReference>
<feature type="region of interest" description="Disordered" evidence="1">
    <location>
        <begin position="55"/>
        <end position="82"/>
    </location>
</feature>
<dbReference type="InterPro" id="IPR008949">
    <property type="entry name" value="Isoprenoid_synthase_dom_sf"/>
</dbReference>
<dbReference type="STRING" id="1227492.C482_07019"/>
<feature type="region of interest" description="Disordered" evidence="1">
    <location>
        <begin position="280"/>
        <end position="313"/>
    </location>
</feature>
<evidence type="ECO:0000256" key="1">
    <source>
        <dbReference type="SAM" id="MobiDB-lite"/>
    </source>
</evidence>
<dbReference type="OrthoDB" id="202855at2157"/>
<comment type="caution">
    <text evidence="2">The sequence shown here is derived from an EMBL/GenBank/DDBJ whole genome shotgun (WGS) entry which is preliminary data.</text>
</comment>
<feature type="compositionally biased region" description="Basic and acidic residues" evidence="1">
    <location>
        <begin position="371"/>
        <end position="400"/>
    </location>
</feature>
<dbReference type="EMBL" id="AOIN01000044">
    <property type="protein sequence ID" value="ELZ01506.1"/>
    <property type="molecule type" value="Genomic_DNA"/>
</dbReference>
<name>M0AS43_9EURY</name>
<organism evidence="2 3">
    <name type="scientific">Natrialba chahannaoensis JCM 10990</name>
    <dbReference type="NCBI Taxonomy" id="1227492"/>
    <lineage>
        <taxon>Archaea</taxon>
        <taxon>Methanobacteriati</taxon>
        <taxon>Methanobacteriota</taxon>
        <taxon>Stenosarchaea group</taxon>
        <taxon>Halobacteria</taxon>
        <taxon>Halobacteriales</taxon>
        <taxon>Natrialbaceae</taxon>
        <taxon>Natrialba</taxon>
    </lineage>
</organism>
<evidence type="ECO:0000313" key="2">
    <source>
        <dbReference type="EMBL" id="ELZ01506.1"/>
    </source>
</evidence>
<keyword evidence="3" id="KW-1185">Reference proteome</keyword>
<feature type="compositionally biased region" description="Basic and acidic residues" evidence="1">
    <location>
        <begin position="180"/>
        <end position="189"/>
    </location>
</feature>
<dbReference type="Gene3D" id="1.10.600.10">
    <property type="entry name" value="Farnesyl Diphosphate Synthase"/>
    <property type="match status" value="1"/>
</dbReference>
<feature type="compositionally biased region" description="Gly residues" evidence="1">
    <location>
        <begin position="280"/>
        <end position="293"/>
    </location>
</feature>
<proteinExistence type="predicted"/>
<feature type="region of interest" description="Disordered" evidence="1">
    <location>
        <begin position="165"/>
        <end position="226"/>
    </location>
</feature>
<feature type="compositionally biased region" description="Low complexity" evidence="1">
    <location>
        <begin position="59"/>
        <end position="75"/>
    </location>
</feature>
<reference evidence="2 3" key="1">
    <citation type="journal article" date="2014" name="PLoS Genet.">
        <title>Phylogenetically driven sequencing of extremely halophilic archaea reveals strategies for static and dynamic osmo-response.</title>
        <authorList>
            <person name="Becker E.A."/>
            <person name="Seitzer P.M."/>
            <person name="Tritt A."/>
            <person name="Larsen D."/>
            <person name="Krusor M."/>
            <person name="Yao A.I."/>
            <person name="Wu D."/>
            <person name="Madern D."/>
            <person name="Eisen J.A."/>
            <person name="Darling A.E."/>
            <person name="Facciotti M.T."/>
        </authorList>
    </citation>
    <scope>NUCLEOTIDE SEQUENCE [LARGE SCALE GENOMIC DNA]</scope>
    <source>
        <strain evidence="2 3">JCM 10990</strain>
    </source>
</reference>
<protein>
    <submittedName>
        <fullName evidence="2">Uncharacterized protein</fullName>
    </submittedName>
</protein>
<accession>M0AS43</accession>
<feature type="compositionally biased region" description="Polar residues" evidence="1">
    <location>
        <begin position="1"/>
        <end position="10"/>
    </location>
</feature>
<feature type="region of interest" description="Disordered" evidence="1">
    <location>
        <begin position="1"/>
        <end position="21"/>
    </location>
</feature>